<dbReference type="InterPro" id="IPR019923">
    <property type="entry name" value="Lucif-like_OxRdtase_MSMEG_2516"/>
</dbReference>
<evidence type="ECO:0000256" key="3">
    <source>
        <dbReference type="ARBA" id="ARBA00023002"/>
    </source>
</evidence>
<dbReference type="PANTHER" id="PTHR42847:SF4">
    <property type="entry name" value="ALKANESULFONATE MONOOXYGENASE-RELATED"/>
    <property type="match status" value="1"/>
</dbReference>
<organism evidence="6 7">
    <name type="scientific">Planotetraspora mira</name>
    <dbReference type="NCBI Taxonomy" id="58121"/>
    <lineage>
        <taxon>Bacteria</taxon>
        <taxon>Bacillati</taxon>
        <taxon>Actinomycetota</taxon>
        <taxon>Actinomycetes</taxon>
        <taxon>Streptosporangiales</taxon>
        <taxon>Streptosporangiaceae</taxon>
        <taxon>Planotetraspora</taxon>
    </lineage>
</organism>
<evidence type="ECO:0000313" key="7">
    <source>
        <dbReference type="Proteomes" id="UP000650628"/>
    </source>
</evidence>
<dbReference type="GO" id="GO:0008726">
    <property type="term" value="F:alkanesulfonate monooxygenase activity"/>
    <property type="evidence" value="ECO:0007669"/>
    <property type="project" value="TreeGrafter"/>
</dbReference>
<proteinExistence type="predicted"/>
<sequence>MNARSFRFGVSLLNVGSSRSAWRARVQEVADLGYDVMQVPDHFGAVAPFPALVAAADVPGIRLGTYVLNAGVLSPAYLARDVADTYRLTDGRLELGLGAGYVPEEFAAAGLPFGTPGSRLRKLEEVVTGVRELLAAEADSPQPPIMVAGAGDRILALAARSADIISFPITAGFGEGTPEQALSARVERVREAAGERIGDIELNLFVAGAGNRLADIDLSVITAATGMPPEQLAELPGVLVGSPRQIADTLLRYREEFGISYVSVLEPHMRVFAEVIPLLR</sequence>
<accession>A0A8J3X8W3</accession>
<evidence type="ECO:0000256" key="2">
    <source>
        <dbReference type="ARBA" id="ARBA00022643"/>
    </source>
</evidence>
<comment type="caution">
    <text evidence="6">The sequence shown here is derived from an EMBL/GenBank/DDBJ whole genome shotgun (WGS) entry which is preliminary data.</text>
</comment>
<dbReference type="InterPro" id="IPR036661">
    <property type="entry name" value="Luciferase-like_sf"/>
</dbReference>
<gene>
    <name evidence="6" type="primary">hmd_3</name>
    <name evidence="6" type="ORF">Pmi06nite_47360</name>
</gene>
<dbReference type="Pfam" id="PF00296">
    <property type="entry name" value="Bac_luciferase"/>
    <property type="match status" value="1"/>
</dbReference>
<dbReference type="InterPro" id="IPR050172">
    <property type="entry name" value="SsuD_RutA_monooxygenase"/>
</dbReference>
<dbReference type="AlphaFoldDB" id="A0A8J3X8W3"/>
<dbReference type="GO" id="GO:0046306">
    <property type="term" value="P:alkanesulfonate catabolic process"/>
    <property type="evidence" value="ECO:0007669"/>
    <property type="project" value="TreeGrafter"/>
</dbReference>
<evidence type="ECO:0000313" key="6">
    <source>
        <dbReference type="EMBL" id="GII31294.1"/>
    </source>
</evidence>
<dbReference type="EMBL" id="BOOO01000024">
    <property type="protein sequence ID" value="GII31294.1"/>
    <property type="molecule type" value="Genomic_DNA"/>
</dbReference>
<evidence type="ECO:0000256" key="1">
    <source>
        <dbReference type="ARBA" id="ARBA00022630"/>
    </source>
</evidence>
<keyword evidence="3" id="KW-0560">Oxidoreductase</keyword>
<dbReference type="RefSeq" id="WP_377342523.1">
    <property type="nucleotide sequence ID" value="NZ_JBHTHH010000003.1"/>
</dbReference>
<keyword evidence="1" id="KW-0285">Flavoprotein</keyword>
<reference evidence="6 7" key="1">
    <citation type="submission" date="2021-01" db="EMBL/GenBank/DDBJ databases">
        <title>Whole genome shotgun sequence of Planotetraspora mira NBRC 15435.</title>
        <authorList>
            <person name="Komaki H."/>
            <person name="Tamura T."/>
        </authorList>
    </citation>
    <scope>NUCLEOTIDE SEQUENCE [LARGE SCALE GENOMIC DNA]</scope>
    <source>
        <strain evidence="6 7">NBRC 15435</strain>
    </source>
</reference>
<keyword evidence="4" id="KW-0503">Monooxygenase</keyword>
<dbReference type="PANTHER" id="PTHR42847">
    <property type="entry name" value="ALKANESULFONATE MONOOXYGENASE"/>
    <property type="match status" value="1"/>
</dbReference>
<dbReference type="NCBIfam" id="TIGR03621">
    <property type="entry name" value="F420_MSMEG_2516"/>
    <property type="match status" value="1"/>
</dbReference>
<dbReference type="Proteomes" id="UP000650628">
    <property type="component" value="Unassembled WGS sequence"/>
</dbReference>
<feature type="domain" description="Luciferase-like" evidence="5">
    <location>
        <begin position="20"/>
        <end position="201"/>
    </location>
</feature>
<protein>
    <submittedName>
        <fullName evidence="6">LLM class F420-dependent oxidoreductase</fullName>
    </submittedName>
</protein>
<evidence type="ECO:0000256" key="4">
    <source>
        <dbReference type="ARBA" id="ARBA00023033"/>
    </source>
</evidence>
<keyword evidence="2" id="KW-0288">FMN</keyword>
<keyword evidence="7" id="KW-1185">Reference proteome</keyword>
<dbReference type="InterPro" id="IPR011251">
    <property type="entry name" value="Luciferase-like_dom"/>
</dbReference>
<dbReference type="Gene3D" id="3.20.20.30">
    <property type="entry name" value="Luciferase-like domain"/>
    <property type="match status" value="1"/>
</dbReference>
<name>A0A8J3X8W3_9ACTN</name>
<dbReference type="SUPFAM" id="SSF51679">
    <property type="entry name" value="Bacterial luciferase-like"/>
    <property type="match status" value="1"/>
</dbReference>
<evidence type="ECO:0000259" key="5">
    <source>
        <dbReference type="Pfam" id="PF00296"/>
    </source>
</evidence>